<evidence type="ECO:0000313" key="2">
    <source>
        <dbReference type="EMBL" id="JAD27318.1"/>
    </source>
</evidence>
<dbReference type="EMBL" id="GBRH01270577">
    <property type="protein sequence ID" value="JAD27318.1"/>
    <property type="molecule type" value="Transcribed_RNA"/>
</dbReference>
<feature type="region of interest" description="Disordered" evidence="1">
    <location>
        <begin position="14"/>
        <end position="36"/>
    </location>
</feature>
<organism evidence="2">
    <name type="scientific">Arundo donax</name>
    <name type="common">Giant reed</name>
    <name type="synonym">Donax arundinaceus</name>
    <dbReference type="NCBI Taxonomy" id="35708"/>
    <lineage>
        <taxon>Eukaryota</taxon>
        <taxon>Viridiplantae</taxon>
        <taxon>Streptophyta</taxon>
        <taxon>Embryophyta</taxon>
        <taxon>Tracheophyta</taxon>
        <taxon>Spermatophyta</taxon>
        <taxon>Magnoliopsida</taxon>
        <taxon>Liliopsida</taxon>
        <taxon>Poales</taxon>
        <taxon>Poaceae</taxon>
        <taxon>PACMAD clade</taxon>
        <taxon>Arundinoideae</taxon>
        <taxon>Arundineae</taxon>
        <taxon>Arundo</taxon>
    </lineage>
</organism>
<name>A0A0A8YNJ1_ARUDO</name>
<proteinExistence type="predicted"/>
<dbReference type="AlphaFoldDB" id="A0A0A8YNJ1"/>
<reference evidence="2" key="1">
    <citation type="submission" date="2014-09" db="EMBL/GenBank/DDBJ databases">
        <authorList>
            <person name="Magalhaes I.L.F."/>
            <person name="Oliveira U."/>
            <person name="Santos F.R."/>
            <person name="Vidigal T.H.D.A."/>
            <person name="Brescovit A.D."/>
            <person name="Santos A.J."/>
        </authorList>
    </citation>
    <scope>NUCLEOTIDE SEQUENCE</scope>
    <source>
        <tissue evidence="2">Shoot tissue taken approximately 20 cm above the soil surface</tissue>
    </source>
</reference>
<protein>
    <submittedName>
        <fullName evidence="2">Uncharacterized protein</fullName>
    </submittedName>
</protein>
<accession>A0A0A8YNJ1</accession>
<evidence type="ECO:0000256" key="1">
    <source>
        <dbReference type="SAM" id="MobiDB-lite"/>
    </source>
</evidence>
<reference evidence="2" key="2">
    <citation type="journal article" date="2015" name="Data Brief">
        <title>Shoot transcriptome of the giant reed, Arundo donax.</title>
        <authorList>
            <person name="Barrero R.A."/>
            <person name="Guerrero F.D."/>
            <person name="Moolhuijzen P."/>
            <person name="Goolsby J.A."/>
            <person name="Tidwell J."/>
            <person name="Bellgard S.E."/>
            <person name="Bellgard M.I."/>
        </authorList>
    </citation>
    <scope>NUCLEOTIDE SEQUENCE</scope>
    <source>
        <tissue evidence="2">Shoot tissue taken approximately 20 cm above the soil surface</tissue>
    </source>
</reference>
<sequence>MMKLQFSQIGSWLGGNLRSGEGQVFEKGTNKPKRNI</sequence>